<evidence type="ECO:0000256" key="7">
    <source>
        <dbReference type="SAM" id="MobiDB-lite"/>
    </source>
</evidence>
<dbReference type="GO" id="GO:0004521">
    <property type="term" value="F:RNA endonuclease activity"/>
    <property type="evidence" value="ECO:0007669"/>
    <property type="project" value="InterPro"/>
</dbReference>
<keyword evidence="8" id="KW-0732">Signal</keyword>
<dbReference type="Gene3D" id="3.10.450.30">
    <property type="entry name" value="Microbial ribonucleases"/>
    <property type="match status" value="1"/>
</dbReference>
<accession>A0A1G8LYI4</accession>
<protein>
    <recommendedName>
        <fullName evidence="3">Ribonuclease</fullName>
    </recommendedName>
</protein>
<dbReference type="InterPro" id="IPR000026">
    <property type="entry name" value="N1-like"/>
</dbReference>
<organism evidence="9 10">
    <name type="scientific">Proteiniclasticum ruminis</name>
    <dbReference type="NCBI Taxonomy" id="398199"/>
    <lineage>
        <taxon>Bacteria</taxon>
        <taxon>Bacillati</taxon>
        <taxon>Bacillota</taxon>
        <taxon>Clostridia</taxon>
        <taxon>Eubacteriales</taxon>
        <taxon>Clostridiaceae</taxon>
        <taxon>Proteiniclasticum</taxon>
    </lineage>
</organism>
<evidence type="ECO:0000313" key="10">
    <source>
        <dbReference type="Proteomes" id="UP000183255"/>
    </source>
</evidence>
<dbReference type="RefSeq" id="WP_036909229.1">
    <property type="nucleotide sequence ID" value="NZ_FNDZ01000003.1"/>
</dbReference>
<dbReference type="GO" id="GO:0016787">
    <property type="term" value="F:hydrolase activity"/>
    <property type="evidence" value="ECO:0007669"/>
    <property type="project" value="UniProtKB-KW"/>
</dbReference>
<evidence type="ECO:0000256" key="1">
    <source>
        <dbReference type="ARBA" id="ARBA00004613"/>
    </source>
</evidence>
<evidence type="ECO:0000256" key="8">
    <source>
        <dbReference type="SAM" id="SignalP"/>
    </source>
</evidence>
<dbReference type="EMBL" id="FNDZ01000003">
    <property type="protein sequence ID" value="SDI60726.1"/>
    <property type="molecule type" value="Genomic_DNA"/>
</dbReference>
<feature type="signal peptide" evidence="8">
    <location>
        <begin position="1"/>
        <end position="22"/>
    </location>
</feature>
<dbReference type="Proteomes" id="UP000183255">
    <property type="component" value="Unassembled WGS sequence"/>
</dbReference>
<gene>
    <name evidence="9" type="ORF">SAMN05421804_103222</name>
</gene>
<dbReference type="InterPro" id="IPR001887">
    <property type="entry name" value="Barnase"/>
</dbReference>
<dbReference type="PROSITE" id="PS51257">
    <property type="entry name" value="PROKAR_LIPOPROTEIN"/>
    <property type="match status" value="1"/>
</dbReference>
<evidence type="ECO:0000256" key="2">
    <source>
        <dbReference type="ARBA" id="ARBA00009006"/>
    </source>
</evidence>
<feature type="chain" id="PRO_5039398825" description="Ribonuclease" evidence="8">
    <location>
        <begin position="23"/>
        <end position="186"/>
    </location>
</feature>
<dbReference type="SUPFAM" id="SSF53933">
    <property type="entry name" value="Microbial ribonucleases"/>
    <property type="match status" value="1"/>
</dbReference>
<evidence type="ECO:0000256" key="5">
    <source>
        <dbReference type="ARBA" id="ARBA00022722"/>
    </source>
</evidence>
<dbReference type="GO" id="GO:0005576">
    <property type="term" value="C:extracellular region"/>
    <property type="evidence" value="ECO:0007669"/>
    <property type="project" value="UniProtKB-SubCell"/>
</dbReference>
<comment type="similarity">
    <text evidence="2">Belongs to the ribonuclease N1/T1 family.</text>
</comment>
<keyword evidence="5" id="KW-0540">Nuclease</keyword>
<evidence type="ECO:0000256" key="6">
    <source>
        <dbReference type="ARBA" id="ARBA00022801"/>
    </source>
</evidence>
<keyword evidence="4" id="KW-0964">Secreted</keyword>
<reference evidence="9 10" key="1">
    <citation type="submission" date="2016-10" db="EMBL/GenBank/DDBJ databases">
        <authorList>
            <person name="de Groot N.N."/>
        </authorList>
    </citation>
    <scope>NUCLEOTIDE SEQUENCE [LARGE SCALE GENOMIC DNA]</scope>
    <source>
        <strain evidence="9 10">CGMCC 1.5058</strain>
    </source>
</reference>
<evidence type="ECO:0000256" key="4">
    <source>
        <dbReference type="ARBA" id="ARBA00022525"/>
    </source>
</evidence>
<dbReference type="GO" id="GO:0003723">
    <property type="term" value="F:RNA binding"/>
    <property type="evidence" value="ECO:0007669"/>
    <property type="project" value="InterPro"/>
</dbReference>
<name>A0A1G8LYI4_9CLOT</name>
<dbReference type="AlphaFoldDB" id="A0A1G8LYI4"/>
<evidence type="ECO:0000256" key="3">
    <source>
        <dbReference type="ARBA" id="ARBA00022214"/>
    </source>
</evidence>
<keyword evidence="6" id="KW-0378">Hydrolase</keyword>
<dbReference type="PRINTS" id="PR00117">
    <property type="entry name" value="BARNASE"/>
</dbReference>
<comment type="subcellular location">
    <subcellularLocation>
        <location evidence="1">Secreted</location>
    </subcellularLocation>
</comment>
<feature type="region of interest" description="Disordered" evidence="7">
    <location>
        <begin position="36"/>
        <end position="70"/>
    </location>
</feature>
<evidence type="ECO:0000313" key="9">
    <source>
        <dbReference type="EMBL" id="SDI60726.1"/>
    </source>
</evidence>
<sequence>MKRIRRKSLSFLLVLLLAALFAGCSILDAVVEEAVNTPGVSEENPGESPGVESPEKEEDPETGVPEITEEGHYTSKEEVALYLHTFGKLPGNYLTKREAEDLGWAASEGNLWEVTEKMSIGGDRFGNREGLLPSASGRKWYECDIDYAGGYRNEKRIVYSSDGLIYYTGDHYESFTQLYDKEGAVP</sequence>
<dbReference type="InterPro" id="IPR016191">
    <property type="entry name" value="Ribonuclease/ribotoxin"/>
</dbReference>
<dbReference type="Pfam" id="PF00545">
    <property type="entry name" value="Ribonuclease"/>
    <property type="match status" value="1"/>
</dbReference>
<proteinExistence type="inferred from homology"/>